<feature type="compositionally biased region" description="Basic and acidic residues" evidence="6">
    <location>
        <begin position="202"/>
        <end position="226"/>
    </location>
</feature>
<dbReference type="SUPFAM" id="SSF50715">
    <property type="entry name" value="Ribosomal protein L25-like"/>
    <property type="match status" value="1"/>
</dbReference>
<dbReference type="GO" id="GO:0008097">
    <property type="term" value="F:5S rRNA binding"/>
    <property type="evidence" value="ECO:0007669"/>
    <property type="project" value="InterPro"/>
</dbReference>
<gene>
    <name evidence="5" type="primary">rplY</name>
    <name evidence="5" type="synonym">ctc</name>
    <name evidence="9" type="ORF">A3J58_01200</name>
</gene>
<name>A0A1G2KYA9_9BACT</name>
<comment type="similarity">
    <text evidence="5">Belongs to the bacterial ribosomal protein bL25 family. CTC subfamily.</text>
</comment>
<dbReference type="Pfam" id="PF14693">
    <property type="entry name" value="Ribosomal_TL5_C"/>
    <property type="match status" value="1"/>
</dbReference>
<dbReference type="NCBIfam" id="TIGR00731">
    <property type="entry name" value="bL25_bact_ctc"/>
    <property type="match status" value="1"/>
</dbReference>
<dbReference type="InterPro" id="IPR029751">
    <property type="entry name" value="Ribosomal_L25_dom"/>
</dbReference>
<dbReference type="InterPro" id="IPR011035">
    <property type="entry name" value="Ribosomal_bL25/Gln-tRNA_synth"/>
</dbReference>
<dbReference type="GO" id="GO:0006412">
    <property type="term" value="P:translation"/>
    <property type="evidence" value="ECO:0007669"/>
    <property type="project" value="UniProtKB-UniRule"/>
</dbReference>
<feature type="domain" description="Large ribosomal subunit protein bL25 beta" evidence="8">
    <location>
        <begin position="99"/>
        <end position="182"/>
    </location>
</feature>
<organism evidence="9 10">
    <name type="scientific">Candidatus Sungbacteria bacterium RIFCSPHIGHO2_02_FULL_52_23</name>
    <dbReference type="NCBI Taxonomy" id="1802274"/>
    <lineage>
        <taxon>Bacteria</taxon>
        <taxon>Candidatus Sungiibacteriota</taxon>
    </lineage>
</organism>
<feature type="domain" description="Large ribosomal subunit protein bL25 L25" evidence="7">
    <location>
        <begin position="4"/>
        <end position="89"/>
    </location>
</feature>
<protein>
    <recommendedName>
        <fullName evidence="5">Large ribosomal subunit protein bL25</fullName>
    </recommendedName>
    <alternativeName>
        <fullName evidence="5">General stress protein CTC</fullName>
    </alternativeName>
</protein>
<dbReference type="GO" id="GO:0003735">
    <property type="term" value="F:structural constituent of ribosome"/>
    <property type="evidence" value="ECO:0007669"/>
    <property type="project" value="InterPro"/>
</dbReference>
<dbReference type="InterPro" id="IPR037121">
    <property type="entry name" value="Ribosomal_bL25_C"/>
</dbReference>
<evidence type="ECO:0000256" key="3">
    <source>
        <dbReference type="ARBA" id="ARBA00022980"/>
    </source>
</evidence>
<dbReference type="InterPro" id="IPR020057">
    <property type="entry name" value="Ribosomal_bL25_b-dom"/>
</dbReference>
<reference evidence="9 10" key="1">
    <citation type="journal article" date="2016" name="Nat. Commun.">
        <title>Thousands of microbial genomes shed light on interconnected biogeochemical processes in an aquifer system.</title>
        <authorList>
            <person name="Anantharaman K."/>
            <person name="Brown C.T."/>
            <person name="Hug L.A."/>
            <person name="Sharon I."/>
            <person name="Castelle C.J."/>
            <person name="Probst A.J."/>
            <person name="Thomas B.C."/>
            <person name="Singh A."/>
            <person name="Wilkins M.J."/>
            <person name="Karaoz U."/>
            <person name="Brodie E.L."/>
            <person name="Williams K.H."/>
            <person name="Hubbard S.S."/>
            <person name="Banfield J.F."/>
        </authorList>
    </citation>
    <scope>NUCLEOTIDE SEQUENCE [LARGE SCALE GENOMIC DNA]</scope>
</reference>
<dbReference type="EMBL" id="MHQM01000010">
    <property type="protein sequence ID" value="OHA04194.1"/>
    <property type="molecule type" value="Genomic_DNA"/>
</dbReference>
<comment type="subunit">
    <text evidence="5">Part of the 50S ribosomal subunit; part of the 5S rRNA/L5/L18/L25 subcomplex. Contacts the 5S rRNA. Binds to the 5S rRNA independently of L5 and L18.</text>
</comment>
<evidence type="ECO:0000256" key="1">
    <source>
        <dbReference type="ARBA" id="ARBA00022730"/>
    </source>
</evidence>
<evidence type="ECO:0000313" key="9">
    <source>
        <dbReference type="EMBL" id="OHA04194.1"/>
    </source>
</evidence>
<evidence type="ECO:0000256" key="6">
    <source>
        <dbReference type="SAM" id="MobiDB-lite"/>
    </source>
</evidence>
<keyword evidence="2 5" id="KW-0694">RNA-binding</keyword>
<evidence type="ECO:0000256" key="2">
    <source>
        <dbReference type="ARBA" id="ARBA00022884"/>
    </source>
</evidence>
<evidence type="ECO:0000256" key="4">
    <source>
        <dbReference type="ARBA" id="ARBA00023274"/>
    </source>
</evidence>
<dbReference type="STRING" id="1802274.A3J58_01200"/>
<proteinExistence type="inferred from homology"/>
<dbReference type="Pfam" id="PF01386">
    <property type="entry name" value="Ribosomal_L25p"/>
    <property type="match status" value="1"/>
</dbReference>
<dbReference type="InterPro" id="IPR020056">
    <property type="entry name" value="Rbsml_bL25/Gln-tRNA_synth_N"/>
</dbReference>
<keyword evidence="3 5" id="KW-0689">Ribosomal protein</keyword>
<keyword evidence="4 5" id="KW-0687">Ribonucleoprotein</keyword>
<dbReference type="CDD" id="cd00495">
    <property type="entry name" value="Ribosomal_L25_TL5_CTC"/>
    <property type="match status" value="1"/>
</dbReference>
<evidence type="ECO:0000313" key="10">
    <source>
        <dbReference type="Proteomes" id="UP000178510"/>
    </source>
</evidence>
<evidence type="ECO:0000259" key="7">
    <source>
        <dbReference type="Pfam" id="PF01386"/>
    </source>
</evidence>
<dbReference type="GO" id="GO:0022625">
    <property type="term" value="C:cytosolic large ribosomal subunit"/>
    <property type="evidence" value="ECO:0007669"/>
    <property type="project" value="TreeGrafter"/>
</dbReference>
<dbReference type="AlphaFoldDB" id="A0A1G2KYA9"/>
<dbReference type="PANTHER" id="PTHR33284:SF1">
    <property type="entry name" value="RIBOSOMAL PROTEIN L25_GLN-TRNA SYNTHETASE, ANTI-CODON-BINDING DOMAIN-CONTAINING PROTEIN"/>
    <property type="match status" value="1"/>
</dbReference>
<accession>A0A1G2KYA9</accession>
<dbReference type="Gene3D" id="2.170.120.20">
    <property type="entry name" value="Ribosomal protein L25, beta domain"/>
    <property type="match status" value="1"/>
</dbReference>
<comment type="function">
    <text evidence="5">This is one of the proteins that binds to the 5S RNA in the ribosome where it forms part of the central protuberance.</text>
</comment>
<dbReference type="PANTHER" id="PTHR33284">
    <property type="entry name" value="RIBOSOMAL PROTEIN L25/GLN-TRNA SYNTHETASE, ANTI-CODON-BINDING DOMAIN-CONTAINING PROTEIN"/>
    <property type="match status" value="1"/>
</dbReference>
<evidence type="ECO:0000256" key="5">
    <source>
        <dbReference type="HAMAP-Rule" id="MF_01334"/>
    </source>
</evidence>
<dbReference type="InterPro" id="IPR020930">
    <property type="entry name" value="Ribosomal_uL5_bac-type"/>
</dbReference>
<dbReference type="HAMAP" id="MF_01334">
    <property type="entry name" value="Ribosomal_bL25_CTC"/>
    <property type="match status" value="1"/>
</dbReference>
<evidence type="ECO:0000259" key="8">
    <source>
        <dbReference type="Pfam" id="PF14693"/>
    </source>
</evidence>
<keyword evidence="1 5" id="KW-0699">rRNA-binding</keyword>
<dbReference type="InterPro" id="IPR001021">
    <property type="entry name" value="Ribosomal_bL25_long"/>
</dbReference>
<sequence length="226" mass="24511">MHELKAEIRTTLGKQVKLARAKGILPAVVYGETMPTQSIFVPYREFEKAHKAAGESTLVRLDVAGKAHNVLIHDISYDPITGKFLHADFYAVRMDKALRARVPLEFTGEAPAVKNDGGILVKVAHELEVEALPQDLPHSLPVDIGLLATFGSKILIQNIPVPHGVKILGPADEVIAIVNAPRSDEELAALKEAPVAEAVVPETEREAKKAAEAKAKEESGEEEKEK</sequence>
<comment type="caution">
    <text evidence="9">The sequence shown here is derived from an EMBL/GenBank/DDBJ whole genome shotgun (WGS) entry which is preliminary data.</text>
</comment>
<dbReference type="Gene3D" id="2.40.240.10">
    <property type="entry name" value="Ribosomal Protein L25, Chain P"/>
    <property type="match status" value="1"/>
</dbReference>
<feature type="region of interest" description="Disordered" evidence="6">
    <location>
        <begin position="199"/>
        <end position="226"/>
    </location>
</feature>
<dbReference type="Proteomes" id="UP000178510">
    <property type="component" value="Unassembled WGS sequence"/>
</dbReference>